<reference evidence="1" key="1">
    <citation type="submission" date="2020-08" db="EMBL/GenBank/DDBJ databases">
        <title>Plant Genome Project.</title>
        <authorList>
            <person name="Zhang R.-G."/>
        </authorList>
    </citation>
    <scope>NUCLEOTIDE SEQUENCE</scope>
    <source>
        <strain evidence="1">WSP0</strain>
        <tissue evidence="1">Leaf</tissue>
    </source>
</reference>
<sequence>MEYEWTIKWGNFVDILEREAAELYAENQPEPMDEGMGIRQANDEWLNIDFVNANEDELEWDLTPNEWQMIKEDDPLDYITLPLLFMEYEQDDAHDRASPRPFG</sequence>
<evidence type="ECO:0000313" key="1">
    <source>
        <dbReference type="EMBL" id="KAG5548749.1"/>
    </source>
</evidence>
<accession>A0AAV6K8R1</accession>
<protein>
    <submittedName>
        <fullName evidence="1">Uncharacterized protein</fullName>
    </submittedName>
</protein>
<dbReference type="EMBL" id="JACTNZ010000005">
    <property type="protein sequence ID" value="KAG5548749.1"/>
    <property type="molecule type" value="Genomic_DNA"/>
</dbReference>
<comment type="caution">
    <text evidence="1">The sequence shown here is derived from an EMBL/GenBank/DDBJ whole genome shotgun (WGS) entry which is preliminary data.</text>
</comment>
<evidence type="ECO:0000313" key="2">
    <source>
        <dbReference type="Proteomes" id="UP000823749"/>
    </source>
</evidence>
<proteinExistence type="predicted"/>
<gene>
    <name evidence="1" type="ORF">RHGRI_014192</name>
</gene>
<dbReference type="AlphaFoldDB" id="A0AAV6K8R1"/>
<organism evidence="1 2">
    <name type="scientific">Rhododendron griersonianum</name>
    <dbReference type="NCBI Taxonomy" id="479676"/>
    <lineage>
        <taxon>Eukaryota</taxon>
        <taxon>Viridiplantae</taxon>
        <taxon>Streptophyta</taxon>
        <taxon>Embryophyta</taxon>
        <taxon>Tracheophyta</taxon>
        <taxon>Spermatophyta</taxon>
        <taxon>Magnoliopsida</taxon>
        <taxon>eudicotyledons</taxon>
        <taxon>Gunneridae</taxon>
        <taxon>Pentapetalae</taxon>
        <taxon>asterids</taxon>
        <taxon>Ericales</taxon>
        <taxon>Ericaceae</taxon>
        <taxon>Ericoideae</taxon>
        <taxon>Rhodoreae</taxon>
        <taxon>Rhododendron</taxon>
    </lineage>
</organism>
<dbReference type="Proteomes" id="UP000823749">
    <property type="component" value="Chromosome 5"/>
</dbReference>
<keyword evidence="2" id="KW-1185">Reference proteome</keyword>
<name>A0AAV6K8R1_9ERIC</name>